<name>A0AB39AK02_9CAUD</name>
<organism evidence="1">
    <name type="scientific">Vibrio phage P018-4</name>
    <dbReference type="NCBI Taxonomy" id="3229728"/>
    <lineage>
        <taxon>Viruses</taxon>
        <taxon>Duplodnaviria</taxon>
        <taxon>Heunggongvirae</taxon>
        <taxon>Uroviricota</taxon>
        <taxon>Caudoviricetes</taxon>
    </lineage>
</organism>
<evidence type="ECO:0008006" key="2">
    <source>
        <dbReference type="Google" id="ProtNLM"/>
    </source>
</evidence>
<evidence type="ECO:0000313" key="1">
    <source>
        <dbReference type="EMBL" id="XDG30964.1"/>
    </source>
</evidence>
<protein>
    <recommendedName>
        <fullName evidence="2">DNA polymerase</fullName>
    </recommendedName>
</protein>
<sequence>MFKADYKINKCLYDLRDHLTSEYLTYLERYGNKITQNKRNLAKRAVGCFLFNTYESYLKGKSFSYVSLNNNTFSKGAIINGKRTRRKVSIQYFKSLLDFLQFEDYIDVIKGEVKEFTYDNGYFEIVSAESTKVMFNSKIQNLYNNHKHYWVQERLVDVLVMKDSNKKPITFNTTSLQREVKDYINNYNDFSLTQVVTVYGKRYDVQIYKVYNNSSFNQGARSYMKDSIQNLSKQDRCNMKIQGKPVCVYDYKGFEPSLVYTMEQEVMECEDPYQIDMKGYDEKTLRKLAKVGLLIMLNAKSQEEAIQAFNLAIAEDFNPKKLYLEDKIPSEFIHTKIILQKLEQLHHVISHRFYNRFGGEVQYVGSLINDFVLSYMMQHHKVLVVQTHDEFACDVDYHKELYKAMKLAFQHVFGNDKNCKIVREA</sequence>
<accession>A0AB39AK02</accession>
<reference evidence="1" key="1">
    <citation type="submission" date="2024-06" db="EMBL/GenBank/DDBJ databases">
        <authorList>
            <person name="Yang R."/>
        </authorList>
    </citation>
    <scope>NUCLEOTIDE SEQUENCE</scope>
</reference>
<proteinExistence type="predicted"/>
<dbReference type="EMBL" id="PP934186">
    <property type="protein sequence ID" value="XDG30964.1"/>
    <property type="molecule type" value="Genomic_DNA"/>
</dbReference>